<evidence type="ECO:0000256" key="4">
    <source>
        <dbReference type="SAM" id="MobiDB-lite"/>
    </source>
</evidence>
<dbReference type="EMBL" id="KN714668">
    <property type="protein sequence ID" value="KUI53323.1"/>
    <property type="molecule type" value="Genomic_DNA"/>
</dbReference>
<keyword evidence="7" id="KW-1185">Reference proteome</keyword>
<feature type="region of interest" description="Disordered" evidence="4">
    <location>
        <begin position="58"/>
        <end position="113"/>
    </location>
</feature>
<dbReference type="InterPro" id="IPR051127">
    <property type="entry name" value="Fungal_SecMet_Regulators"/>
</dbReference>
<dbReference type="CDD" id="cd12148">
    <property type="entry name" value="fungal_TF_MHR"/>
    <property type="match status" value="1"/>
</dbReference>
<dbReference type="STRING" id="694573.A0A194UNU7"/>
<organism evidence="6 7">
    <name type="scientific">Cytospora mali</name>
    <name type="common">Apple Valsa canker fungus</name>
    <name type="synonym">Valsa mali</name>
    <dbReference type="NCBI Taxonomy" id="578113"/>
    <lineage>
        <taxon>Eukaryota</taxon>
        <taxon>Fungi</taxon>
        <taxon>Dikarya</taxon>
        <taxon>Ascomycota</taxon>
        <taxon>Pezizomycotina</taxon>
        <taxon>Sordariomycetes</taxon>
        <taxon>Sordariomycetidae</taxon>
        <taxon>Diaporthales</taxon>
        <taxon>Cytosporaceae</taxon>
        <taxon>Cytospora</taxon>
    </lineage>
</organism>
<evidence type="ECO:0000256" key="2">
    <source>
        <dbReference type="ARBA" id="ARBA00023163"/>
    </source>
</evidence>
<sequence length="1420" mass="158422">MELTDPTAHTQNSGNKVHRNVACVYQGQDSSRRRYTPEYVRNLEEQVGRLSARLEAQAAGNSDSVKPGFSVHNDYTNSGNPPEFKSPSGASVASSSVSSVRPRHGTGQEVTGINSHTRNIEFYGSSSSVALLSHLQRGGERSPAPSDTGATEHSESDAAAAALLSNLHNPAFSPPQPDIPSPGLGTTILTSAEAQVSAMEPTNFRQCSVFLHNFFSTLHCIHPIIDKAHFLERCEILWSGNEAAIKQHSSFVPLYYSILSIGALVGYRDVEPVGGAKICQNELNAHWSYFYIGLAVRTALAMGINRQPGPSSKKSAAQLRAQARTWELSFALGRPSCLGADEYHNLEFPLTEFSRPCDPNSPLLDPPHCAIIEHMVHFSRLTRQVCVEIYLPQNSAARTVELAHSLDERLDAWLLNLPEGIRPKYQSEQTSRLGSNKEAIWMKRQKLVLNIRYLNLRILLFGSILLNSTPSERSMVPGSYEGIHKSLDAAKKTIELIYETYEHQEFFRTWFYNTTYTIFAASMILVYTKQEAPEAEIQPLMKLVSMAIEILETMADECIVAGKSAKLLQKAMDADAALRQDKTSERLAATLMSMTGNMVTASTPSGSDGSGRADGSGVIPDPMLGTEWKHFWAPGSLLDNDMMGFDFGMPFMDFENRDGSKDQDVAAWHELSSYDPEVISEKDVSWTRTIHVLGFNPQAKGVRKAFVMGPGFYRGNGDVMIEEEGNDPNAEDVEPFDLRCYDSINATDPVFPFHWCCYEILAKRNTGSFAVDKLDKDLLYRIMRELSPTGSTSLSNIDYGFPIPMYTRVKWISSPGYEFLVTHPRDVPGVQETILSMFESGEFKALPCESDLGARVRSDPFTGLPYDVVHKISTMLELGDILSLAKASWPVYVLLRDVAQFWQQRLRTSMAWFFELIDLLAQDETLLQGNDPKRIVIWAEEMTRPERWIAGPFMGVANRRRIWSVCEQLGEIYRSRLEPEDPVQTDVDKMILDYSKCSSFYAVSAPMADKIDMARNVYWFKSWAEMHSSPKELATFWDGESLAGISLTPCGVEGEAIGQERRLLGRDDTNEGIKGHFGRLEESDWITGIILHIPAITIERHREAKDWNVFTSTSIQGLTAILNTGEKMLFGATDRSYSQRFLSATPNWHITGMTGITGEVDGKQQFTRLGLLQAHNPGFTDYVSRPEPATPPEPTLLQSLLWDRDYSDLLQHNIWDHPTLRLTQDDDENRRELDRDVVTHEAVIWARDQQDLRSLKRLSGYILFGDTTSSLDARGDGIDIPDICGMTAEYTPESGLTRRMVGVEKNSPGPDLASEETWERFEIDGPGGEFVTEVQYGVWCTTMLRIRTNRGRECAWGDDKGLRAQSLTAPPGETLIGLMMAFSEPKGFNGPCTDLHLNLTFIGALSMPLGIPEESQHGGP</sequence>
<dbReference type="Proteomes" id="UP000078576">
    <property type="component" value="Unassembled WGS sequence"/>
</dbReference>
<accession>A0A194UNU7</accession>
<dbReference type="PANTHER" id="PTHR47424">
    <property type="entry name" value="REGULATORY PROTEIN GAL4"/>
    <property type="match status" value="1"/>
</dbReference>
<keyword evidence="1" id="KW-0805">Transcription regulation</keyword>
<dbReference type="InterPro" id="IPR001810">
    <property type="entry name" value="F-box_dom"/>
</dbReference>
<feature type="region of interest" description="Disordered" evidence="4">
    <location>
        <begin position="135"/>
        <end position="156"/>
    </location>
</feature>
<dbReference type="OrthoDB" id="2571985at2759"/>
<proteinExistence type="predicted"/>
<feature type="compositionally biased region" description="Low complexity" evidence="4">
    <location>
        <begin position="86"/>
        <end position="100"/>
    </location>
</feature>
<keyword evidence="3" id="KW-0539">Nucleus</keyword>
<dbReference type="PANTHER" id="PTHR47424:SF15">
    <property type="entry name" value="ZN(II)2CYS6 TRANSCRIPTION FACTOR (EUROFUNG)"/>
    <property type="match status" value="1"/>
</dbReference>
<protein>
    <submittedName>
        <fullName evidence="6">Activator of stress genes 1</fullName>
    </submittedName>
</protein>
<dbReference type="PROSITE" id="PS50181">
    <property type="entry name" value="FBOX"/>
    <property type="match status" value="1"/>
</dbReference>
<reference evidence="7" key="1">
    <citation type="submission" date="2014-12" db="EMBL/GenBank/DDBJ databases">
        <title>Genome Sequence of Valsa Canker Pathogens Uncovers a Specific Adaption of Colonization on Woody Bark.</title>
        <authorList>
            <person name="Yin Z."/>
            <person name="Liu H."/>
            <person name="Gao X."/>
            <person name="Li Z."/>
            <person name="Song N."/>
            <person name="Ke X."/>
            <person name="Dai Q."/>
            <person name="Wu Y."/>
            <person name="Sun Y."/>
            <person name="Xu J.-R."/>
            <person name="Kang Z.K."/>
            <person name="Wang L."/>
            <person name="Huang L."/>
        </authorList>
    </citation>
    <scope>NUCLEOTIDE SEQUENCE [LARGE SCALE GENOMIC DNA]</scope>
    <source>
        <strain evidence="7">SXYL134</strain>
    </source>
</reference>
<keyword evidence="2" id="KW-0804">Transcription</keyword>
<dbReference type="GO" id="GO:0000981">
    <property type="term" value="F:DNA-binding transcription factor activity, RNA polymerase II-specific"/>
    <property type="evidence" value="ECO:0007669"/>
    <property type="project" value="TreeGrafter"/>
</dbReference>
<evidence type="ECO:0000256" key="3">
    <source>
        <dbReference type="ARBA" id="ARBA00023242"/>
    </source>
</evidence>
<dbReference type="SMART" id="SM00906">
    <property type="entry name" value="Fungal_trans"/>
    <property type="match status" value="1"/>
</dbReference>
<name>A0A194UNU7_CYTMA</name>
<evidence type="ECO:0000313" key="6">
    <source>
        <dbReference type="EMBL" id="KUI53323.1"/>
    </source>
</evidence>
<gene>
    <name evidence="6" type="ORF">VP1G_00603</name>
</gene>
<dbReference type="GO" id="GO:0000435">
    <property type="term" value="P:positive regulation of transcription from RNA polymerase II promoter by galactose"/>
    <property type="evidence" value="ECO:0007669"/>
    <property type="project" value="TreeGrafter"/>
</dbReference>
<evidence type="ECO:0000313" key="7">
    <source>
        <dbReference type="Proteomes" id="UP000078576"/>
    </source>
</evidence>
<dbReference type="GO" id="GO:0005634">
    <property type="term" value="C:nucleus"/>
    <property type="evidence" value="ECO:0007669"/>
    <property type="project" value="TreeGrafter"/>
</dbReference>
<dbReference type="GO" id="GO:0006351">
    <property type="term" value="P:DNA-templated transcription"/>
    <property type="evidence" value="ECO:0007669"/>
    <property type="project" value="InterPro"/>
</dbReference>
<evidence type="ECO:0000256" key="1">
    <source>
        <dbReference type="ARBA" id="ARBA00023015"/>
    </source>
</evidence>
<evidence type="ECO:0000259" key="5">
    <source>
        <dbReference type="PROSITE" id="PS50181"/>
    </source>
</evidence>
<feature type="domain" description="F-box" evidence="5">
    <location>
        <begin position="858"/>
        <end position="905"/>
    </location>
</feature>
<dbReference type="GO" id="GO:0000978">
    <property type="term" value="F:RNA polymerase II cis-regulatory region sequence-specific DNA binding"/>
    <property type="evidence" value="ECO:0007669"/>
    <property type="project" value="TreeGrafter"/>
</dbReference>
<dbReference type="GO" id="GO:0008270">
    <property type="term" value="F:zinc ion binding"/>
    <property type="evidence" value="ECO:0007669"/>
    <property type="project" value="InterPro"/>
</dbReference>
<dbReference type="InterPro" id="IPR007219">
    <property type="entry name" value="XnlR_reg_dom"/>
</dbReference>